<dbReference type="InterPro" id="IPR042302">
    <property type="entry name" value="E1_FCCH_sf"/>
</dbReference>
<dbReference type="GO" id="GO:0016567">
    <property type="term" value="P:protein ubiquitination"/>
    <property type="evidence" value="ECO:0007669"/>
    <property type="project" value="UniProtKB-UniPathway"/>
</dbReference>
<dbReference type="InterPro" id="IPR035985">
    <property type="entry name" value="Ubiquitin-activating_enz"/>
</dbReference>
<evidence type="ECO:0000256" key="3">
    <source>
        <dbReference type="ARBA" id="ARBA00022598"/>
    </source>
</evidence>
<reference evidence="6 7" key="1">
    <citation type="submission" date="2016-11" db="EMBL/GenBank/DDBJ databases">
        <title>The macronuclear genome of Stentor coeruleus: a giant cell with tiny introns.</title>
        <authorList>
            <person name="Slabodnick M."/>
            <person name="Ruby J.G."/>
            <person name="Reiff S.B."/>
            <person name="Swart E.C."/>
            <person name="Gosai S."/>
            <person name="Prabakaran S."/>
            <person name="Witkowska E."/>
            <person name="Larue G.E."/>
            <person name="Fisher S."/>
            <person name="Freeman R.M."/>
            <person name="Gunawardena J."/>
            <person name="Chu W."/>
            <person name="Stover N.A."/>
            <person name="Gregory B.D."/>
            <person name="Nowacki M."/>
            <person name="Derisi J."/>
            <person name="Roy S.W."/>
            <person name="Marshall W.F."/>
            <person name="Sood P."/>
        </authorList>
    </citation>
    <scope>NUCLEOTIDE SEQUENCE [LARGE SCALE GENOMIC DNA]</scope>
    <source>
        <strain evidence="6">WM001</strain>
    </source>
</reference>
<evidence type="ECO:0000313" key="6">
    <source>
        <dbReference type="EMBL" id="OMJ65825.1"/>
    </source>
</evidence>
<feature type="domain" description="Ubiquitin-activating enzyme SCCH" evidence="5">
    <location>
        <begin position="579"/>
        <end position="817"/>
    </location>
</feature>
<dbReference type="EMBL" id="MPUH01001928">
    <property type="protein sequence ID" value="OMJ65825.1"/>
    <property type="molecule type" value="Genomic_DNA"/>
</dbReference>
<evidence type="ECO:0000256" key="1">
    <source>
        <dbReference type="ARBA" id="ARBA00004906"/>
    </source>
</evidence>
<dbReference type="Gene3D" id="2.40.30.180">
    <property type="entry name" value="Ubiquitin-activating enzyme E1, FCCH domain"/>
    <property type="match status" value="1"/>
</dbReference>
<evidence type="ECO:0000259" key="4">
    <source>
        <dbReference type="Pfam" id="PF00899"/>
    </source>
</evidence>
<name>A0A1R2AN13_9CILI</name>
<dbReference type="FunFam" id="2.40.30.180:FF:000002">
    <property type="entry name" value="Ubiquitin-activating enzyme E1 2"/>
    <property type="match status" value="1"/>
</dbReference>
<dbReference type="InterPro" id="IPR042449">
    <property type="entry name" value="Ub-E1_IAD_1"/>
</dbReference>
<sequence>MEIDIDRFSRQLAAYGFESMRNLASMTVLSIGLGGLGLETVKNLILSGPKKVVVYDNSPIVFEDLSACFCFSEENIGQKKSLVAVKYLKELHPFANVSAYDGELDENYIQLFTLVFASGIKLSEKIRINELCRKSTPQIGFIFSENYGVTGVGFVDFGDNFICNDPYENRQSLIQISSVSKESEAIVTCLSQHFLETGDCVTFKNVQGMTELNSFESVKVTVVNDFSFSIIDTSNFNIYETGGTVQKIVKPLNLKFDSLKDSLNNPRISYIYPDPTKPNRNIQIHLAFRAVAEFEELNDRLPELLNEQDSESCFNIAQQMNLKNSGEFYVDTVDKELVSKTAKYSKSQISPFASIWGGIMSQEILKHTGKYRPAQQWIYLDFLDIIGPDPIIYESRDKSQALILGEKANKILNSKEVFLIGAGATGCELLKQIVLMGVKKIIITDDDQIEISNLSRQFLYRQNDRGKNKSITAGSAAKKFNKNVEIISKTSRVSKDNLKEFDEIFWNTIDFTILAVDNFSARIFIDDLCVQHEKPIFECGTSGIRGSSTVVLPHQTISYNDIPQQVKEAPAACTLKSFPYTIGHCAQWSRNEFEFILNSSVSELNNFAKDIEEYKNTIVSLDYYSAIEKLDCLSMGIELALCKNEQDIVNFVASRFEELFFYRIEDIIRNFPPDYTTSKGAKFWVSPKRIPTAMPIDFNNQLCLDFIKSGYKLIAEILGMEKIIDITKMLNYYSGIRANSHSLIITEDEEINNNAMGDVSIYIEHVIARGQNVDKGKMIKTIDFDKDCNDHIDFVVACTNCRARNYFIAEGTWFDIKIIAGNIAPAISTTTSVITGLLGIEICRIGLSDNYENYRNSMINLIEPLIKFSIPMDTLHYYDDEKFYYRPEGFSKWSKLRYKSPLTLKVLEEDFRLNFFAELQYLVVDDYCLFLKEIIEDDKQMLIEELFMKNYNFLNIDRAMVILVSALDIETKKIVKTPPILYSLE</sequence>
<dbReference type="SUPFAM" id="SSF69572">
    <property type="entry name" value="Activating enzymes of the ubiquitin-like proteins"/>
    <property type="match status" value="2"/>
</dbReference>
<dbReference type="Gene3D" id="3.40.50.720">
    <property type="entry name" value="NAD(P)-binding Rossmann-like Domain"/>
    <property type="match status" value="1"/>
</dbReference>
<comment type="pathway">
    <text evidence="1">Protein modification; protein ubiquitination.</text>
</comment>
<dbReference type="InterPro" id="IPR019572">
    <property type="entry name" value="UBA_E1_SCCH"/>
</dbReference>
<evidence type="ECO:0008006" key="8">
    <source>
        <dbReference type="Google" id="ProtNLM"/>
    </source>
</evidence>
<dbReference type="PANTHER" id="PTHR10953">
    <property type="entry name" value="UBIQUITIN-ACTIVATING ENZYME E1"/>
    <property type="match status" value="1"/>
</dbReference>
<organism evidence="6 7">
    <name type="scientific">Stentor coeruleus</name>
    <dbReference type="NCBI Taxonomy" id="5963"/>
    <lineage>
        <taxon>Eukaryota</taxon>
        <taxon>Sar</taxon>
        <taxon>Alveolata</taxon>
        <taxon>Ciliophora</taxon>
        <taxon>Postciliodesmatophora</taxon>
        <taxon>Heterotrichea</taxon>
        <taxon>Heterotrichida</taxon>
        <taxon>Stentoridae</taxon>
        <taxon>Stentor</taxon>
    </lineage>
</organism>
<dbReference type="GO" id="GO:0016925">
    <property type="term" value="P:protein sumoylation"/>
    <property type="evidence" value="ECO:0007669"/>
    <property type="project" value="TreeGrafter"/>
</dbReference>
<dbReference type="UniPathway" id="UPA00143"/>
<comment type="similarity">
    <text evidence="2">Belongs to the ubiquitin-activating E1 family.</text>
</comment>
<protein>
    <recommendedName>
        <fullName evidence="8">Ubiquitin-activating enzyme E1 C-terminal domain-containing protein</fullName>
    </recommendedName>
</protein>
<dbReference type="InterPro" id="IPR000011">
    <property type="entry name" value="UBQ/SUMO-activ_enz_E1-like"/>
</dbReference>
<dbReference type="GO" id="GO:0019948">
    <property type="term" value="F:SUMO activating enzyme activity"/>
    <property type="evidence" value="ECO:0007669"/>
    <property type="project" value="TreeGrafter"/>
</dbReference>
<comment type="caution">
    <text evidence="6">The sequence shown here is derived from an EMBL/GenBank/DDBJ whole genome shotgun (WGS) entry which is preliminary data.</text>
</comment>
<proteinExistence type="inferred from homology"/>
<dbReference type="OrthoDB" id="10252231at2759"/>
<keyword evidence="3" id="KW-0436">Ligase</keyword>
<evidence type="ECO:0000259" key="5">
    <source>
        <dbReference type="Pfam" id="PF10585"/>
    </source>
</evidence>
<dbReference type="GO" id="GO:0031510">
    <property type="term" value="C:SUMO activating enzyme complex"/>
    <property type="evidence" value="ECO:0007669"/>
    <property type="project" value="TreeGrafter"/>
</dbReference>
<dbReference type="GO" id="GO:0005737">
    <property type="term" value="C:cytoplasm"/>
    <property type="evidence" value="ECO:0007669"/>
    <property type="project" value="TreeGrafter"/>
</dbReference>
<dbReference type="Gene3D" id="3.40.50.12550">
    <property type="entry name" value="Ubiquitin-activating enzyme E1, inactive adenylation domain, subdomain 2"/>
    <property type="match status" value="1"/>
</dbReference>
<dbReference type="Gene3D" id="3.50.50.80">
    <property type="entry name" value="Ubiquitin-activating enzyme E1, inactive adenylation domain, subdomain 1"/>
    <property type="match status" value="1"/>
</dbReference>
<dbReference type="PANTHER" id="PTHR10953:SF4">
    <property type="entry name" value="UBIQUITIN-ACTIVATING ENZYME E1 C-TERMINAL DOMAIN-CONTAINING PROTEIN"/>
    <property type="match status" value="1"/>
</dbReference>
<dbReference type="Proteomes" id="UP000187209">
    <property type="component" value="Unassembled WGS sequence"/>
</dbReference>
<accession>A0A1R2AN13</accession>
<dbReference type="InterPro" id="IPR000594">
    <property type="entry name" value="ThiF_NAD_FAD-bd"/>
</dbReference>
<feature type="domain" description="THIF-type NAD/FAD binding fold" evidence="4">
    <location>
        <begin position="403"/>
        <end position="861"/>
    </location>
</feature>
<dbReference type="Pfam" id="PF00899">
    <property type="entry name" value="ThiF"/>
    <property type="match status" value="2"/>
</dbReference>
<gene>
    <name evidence="6" type="ORF">SteCoe_37567</name>
</gene>
<dbReference type="InterPro" id="IPR042063">
    <property type="entry name" value="Ubi_acti_E1_SCCH"/>
</dbReference>
<dbReference type="Gene3D" id="1.10.10.2660">
    <property type="entry name" value="Ubiquitin-activating enzyme E1, SCCH domain"/>
    <property type="match status" value="1"/>
</dbReference>
<dbReference type="InterPro" id="IPR045886">
    <property type="entry name" value="ThiF/MoeB/HesA"/>
</dbReference>
<dbReference type="PRINTS" id="PR01849">
    <property type="entry name" value="UBIQUITINACT"/>
</dbReference>
<evidence type="ECO:0000256" key="2">
    <source>
        <dbReference type="ARBA" id="ARBA00005673"/>
    </source>
</evidence>
<keyword evidence="7" id="KW-1185">Reference proteome</keyword>
<dbReference type="AlphaFoldDB" id="A0A1R2AN13"/>
<evidence type="ECO:0000313" key="7">
    <source>
        <dbReference type="Proteomes" id="UP000187209"/>
    </source>
</evidence>
<dbReference type="Pfam" id="PF10585">
    <property type="entry name" value="UBA_E1_SCCH"/>
    <property type="match status" value="1"/>
</dbReference>
<feature type="domain" description="THIF-type NAD/FAD binding fold" evidence="4">
    <location>
        <begin position="8"/>
        <end position="373"/>
    </location>
</feature>